<feature type="domain" description="MIR" evidence="16">
    <location>
        <begin position="386"/>
        <end position="444"/>
    </location>
</feature>
<dbReference type="Proteomes" id="UP001473302">
    <property type="component" value="Unassembled WGS sequence"/>
</dbReference>
<evidence type="ECO:0000256" key="12">
    <source>
        <dbReference type="ARBA" id="ARBA00045085"/>
    </source>
</evidence>
<feature type="compositionally biased region" description="Basic residues" evidence="14">
    <location>
        <begin position="877"/>
        <end position="886"/>
    </location>
</feature>
<evidence type="ECO:0000259" key="16">
    <source>
        <dbReference type="PROSITE" id="PS50919"/>
    </source>
</evidence>
<dbReference type="PROSITE" id="PS50919">
    <property type="entry name" value="MIR"/>
    <property type="match status" value="2"/>
</dbReference>
<protein>
    <recommendedName>
        <fullName evidence="4">dolichyl-phosphate-mannose--protein mannosyltransferase</fullName>
        <ecNumber evidence="4">2.4.1.109</ecNumber>
    </recommendedName>
</protein>
<evidence type="ECO:0000256" key="10">
    <source>
        <dbReference type="ARBA" id="ARBA00022989"/>
    </source>
</evidence>
<evidence type="ECO:0000256" key="13">
    <source>
        <dbReference type="ARBA" id="ARBA00045102"/>
    </source>
</evidence>
<evidence type="ECO:0000256" key="6">
    <source>
        <dbReference type="ARBA" id="ARBA00022679"/>
    </source>
</evidence>
<evidence type="ECO:0000313" key="18">
    <source>
        <dbReference type="Proteomes" id="UP001473302"/>
    </source>
</evidence>
<gene>
    <name evidence="17" type="ORF">MFLAVUS_003377</name>
</gene>
<dbReference type="InterPro" id="IPR027005">
    <property type="entry name" value="PMT-like"/>
</dbReference>
<evidence type="ECO:0000256" key="11">
    <source>
        <dbReference type="ARBA" id="ARBA00023136"/>
    </source>
</evidence>
<keyword evidence="10 15" id="KW-1133">Transmembrane helix</keyword>
<evidence type="ECO:0000313" key="17">
    <source>
        <dbReference type="EMBL" id="GAA5809962.1"/>
    </source>
</evidence>
<keyword evidence="11 15" id="KW-0472">Membrane</keyword>
<keyword evidence="8" id="KW-0677">Repeat</keyword>
<comment type="catalytic activity">
    <reaction evidence="13">
        <text>a di-trans,poly-cis-dolichyl beta-D-mannosyl phosphate + L-seryl-[protein] = 3-O-(alpha-D-mannosyl)-L-seryl-[protein] + a di-trans,poly-cis-dolichyl phosphate + H(+)</text>
        <dbReference type="Rhea" id="RHEA:17377"/>
        <dbReference type="Rhea" id="RHEA-COMP:9863"/>
        <dbReference type="Rhea" id="RHEA-COMP:13546"/>
        <dbReference type="Rhea" id="RHEA-COMP:19498"/>
        <dbReference type="Rhea" id="RHEA-COMP:19501"/>
        <dbReference type="ChEBI" id="CHEBI:15378"/>
        <dbReference type="ChEBI" id="CHEBI:29999"/>
        <dbReference type="ChEBI" id="CHEBI:57683"/>
        <dbReference type="ChEBI" id="CHEBI:58211"/>
        <dbReference type="ChEBI" id="CHEBI:137321"/>
        <dbReference type="EC" id="2.4.1.109"/>
    </reaction>
</comment>
<keyword evidence="5" id="KW-0328">Glycosyltransferase</keyword>
<evidence type="ECO:0000256" key="7">
    <source>
        <dbReference type="ARBA" id="ARBA00022692"/>
    </source>
</evidence>
<dbReference type="Pfam" id="PF02366">
    <property type="entry name" value="PMT"/>
    <property type="match status" value="1"/>
</dbReference>
<dbReference type="Pfam" id="PF02815">
    <property type="entry name" value="MIR"/>
    <property type="match status" value="1"/>
</dbReference>
<keyword evidence="9" id="KW-0256">Endoplasmic reticulum</keyword>
<dbReference type="SMART" id="SM00472">
    <property type="entry name" value="MIR"/>
    <property type="match status" value="3"/>
</dbReference>
<reference evidence="17 18" key="1">
    <citation type="submission" date="2024-04" db="EMBL/GenBank/DDBJ databases">
        <title>genome sequences of Mucor flavus KT1a and Helicostylum pulchrum KT1b strains isolated from the surface of a dry-aged beef.</title>
        <authorList>
            <person name="Toyotome T."/>
            <person name="Hosono M."/>
            <person name="Torimaru M."/>
            <person name="Fukuda K."/>
            <person name="Mikami N."/>
        </authorList>
    </citation>
    <scope>NUCLEOTIDE SEQUENCE [LARGE SCALE GENOMIC DNA]</scope>
    <source>
        <strain evidence="17 18">KT1a</strain>
    </source>
</reference>
<accession>A0ABP9YT19</accession>
<evidence type="ECO:0000256" key="9">
    <source>
        <dbReference type="ARBA" id="ARBA00022824"/>
    </source>
</evidence>
<comment type="pathway">
    <text evidence="2">Protein modification; protein glycosylation.</text>
</comment>
<dbReference type="InterPro" id="IPR016093">
    <property type="entry name" value="MIR_motif"/>
</dbReference>
<organism evidence="17 18">
    <name type="scientific">Mucor flavus</name>
    <dbReference type="NCBI Taxonomy" id="439312"/>
    <lineage>
        <taxon>Eukaryota</taxon>
        <taxon>Fungi</taxon>
        <taxon>Fungi incertae sedis</taxon>
        <taxon>Mucoromycota</taxon>
        <taxon>Mucoromycotina</taxon>
        <taxon>Mucoromycetes</taxon>
        <taxon>Mucorales</taxon>
        <taxon>Mucorineae</taxon>
        <taxon>Mucoraceae</taxon>
        <taxon>Mucor</taxon>
    </lineage>
</organism>
<evidence type="ECO:0000256" key="14">
    <source>
        <dbReference type="SAM" id="MobiDB-lite"/>
    </source>
</evidence>
<keyword evidence="7 15" id="KW-0812">Transmembrane</keyword>
<proteinExistence type="inferred from homology"/>
<feature type="compositionally biased region" description="Acidic residues" evidence="14">
    <location>
        <begin position="899"/>
        <end position="914"/>
    </location>
</feature>
<evidence type="ECO:0000256" key="15">
    <source>
        <dbReference type="SAM" id="Phobius"/>
    </source>
</evidence>
<comment type="subcellular location">
    <subcellularLocation>
        <location evidence="1">Endoplasmic reticulum membrane</location>
        <topology evidence="1">Multi-pass membrane protein</topology>
    </subcellularLocation>
</comment>
<comment type="caution">
    <text evidence="17">The sequence shown here is derived from an EMBL/GenBank/DDBJ whole genome shotgun (WGS) entry which is preliminary data.</text>
</comment>
<dbReference type="PANTHER" id="PTHR10050">
    <property type="entry name" value="DOLICHYL-PHOSPHATE-MANNOSE--PROTEIN MANNOSYLTRANSFERASE"/>
    <property type="match status" value="1"/>
</dbReference>
<feature type="compositionally biased region" description="Basic and acidic residues" evidence="14">
    <location>
        <begin position="866"/>
        <end position="876"/>
    </location>
</feature>
<evidence type="ECO:0000256" key="4">
    <source>
        <dbReference type="ARBA" id="ARBA00012839"/>
    </source>
</evidence>
<feature type="region of interest" description="Disordered" evidence="14">
    <location>
        <begin position="866"/>
        <end position="923"/>
    </location>
</feature>
<dbReference type="EC" id="2.4.1.109" evidence="4"/>
<comment type="similarity">
    <text evidence="3">Belongs to the glycosyltransferase 39 family.</text>
</comment>
<feature type="transmembrane region" description="Helical" evidence="15">
    <location>
        <begin position="269"/>
        <end position="287"/>
    </location>
</feature>
<comment type="catalytic activity">
    <reaction evidence="12">
        <text>a di-trans,poly-cis-dolichyl beta-D-mannosyl phosphate + L-threonyl-[protein] = 3-O-(alpha-D-mannosyl)-L-threonyl-[protein] + a di-trans,poly-cis-dolichyl phosphate + H(+)</text>
        <dbReference type="Rhea" id="RHEA:53396"/>
        <dbReference type="Rhea" id="RHEA-COMP:11060"/>
        <dbReference type="Rhea" id="RHEA-COMP:13547"/>
        <dbReference type="Rhea" id="RHEA-COMP:19498"/>
        <dbReference type="Rhea" id="RHEA-COMP:19501"/>
        <dbReference type="ChEBI" id="CHEBI:15378"/>
        <dbReference type="ChEBI" id="CHEBI:30013"/>
        <dbReference type="ChEBI" id="CHEBI:57683"/>
        <dbReference type="ChEBI" id="CHEBI:58211"/>
        <dbReference type="ChEBI" id="CHEBI:137323"/>
        <dbReference type="EC" id="2.4.1.109"/>
    </reaction>
</comment>
<dbReference type="InterPro" id="IPR036300">
    <property type="entry name" value="MIR_dom_sf"/>
</dbReference>
<name>A0ABP9YT19_9FUNG</name>
<evidence type="ECO:0000256" key="1">
    <source>
        <dbReference type="ARBA" id="ARBA00004477"/>
    </source>
</evidence>
<dbReference type="Gene3D" id="2.80.10.50">
    <property type="match status" value="1"/>
</dbReference>
<feature type="domain" description="MIR" evidence="16">
    <location>
        <begin position="322"/>
        <end position="376"/>
    </location>
</feature>
<feature type="transmembrane region" description="Helical" evidence="15">
    <location>
        <begin position="91"/>
        <end position="114"/>
    </location>
</feature>
<evidence type="ECO:0000256" key="8">
    <source>
        <dbReference type="ARBA" id="ARBA00022737"/>
    </source>
</evidence>
<sequence length="923" mass="104056">MSFSVRSRKVYEKTSDPFAINEKKIDDTNRKGIAYKEEPAWLSLLHDQLRIALLASISLYLRVMKLGFPSYVTELELETTRQVNWYMASKFFIGNSPPLFGIICSGISRIVGYYGTEDLNYAGQPFVEFPLVALRRISALLGASLVPIIYITVRSLGHSRSAATLAASLLIFENGLVTQSRYATPEIYTLFFGALATCCWTLMHKRYQESQMIKSSIYQIVAGVSLGCALSCKWTGGLSLPIIWSSIALETWNKCCDKKNKLKSIANRLFTYFLAVGVLPVMVYYYIFRFHLSLIPLAGDHDLSLSSHLRYSLTGNELEPSQPNIAYGSQIVIKHDGTTGGYLHSYKKHFSGGSKQQEVSLYPHVDINNIWTVHKAGELWNASQPVQFVKNNEMIRLEHFASSRKLHSHDHRPQLTSKKEHSEVTAYGDKFIEDSHDFWTLKLLTDENTPSKNENLTWKPLTQKFRLQHIRGCVLISHTAYYAPPVGQNYQEVTCMAGAGTHISGWFAESSYHTQLEGMVPVSYTPMSLWNKMKESHNLMYRYSEVIYNRLRTGAGGDGATNPRSNRDETPSKWFFKRAGLRIWYELSGFSTHLVLNPIVQRLTMISMATYLGLLGLNAFLAQRQIKLPRYLSWLNAAGLSTIGNEFYTRSISLFFSAVVINLGCLRFIPNHTLSMSDILNSVYYGIGLASVVTEACTSRLPALWRRVILYGTISLCLFKFSQISHLAYGGSLWYRSQCEESGIDIDCIRFPPHPTELVDIIENSGQTSNSTQLTIYVDVVGDSQPFRYTQGEEAEADKHVAILKQASFRKESQAAKGIFRYHRVLPTPGTTPEEAAKWSREVLDGAIARSKLEKERAIVAAKELKEARAKEEAEKPKKKKNKKNKKVVDGGPIMGEPVIEDPAIEDPIEEDTIEKDPIMGEV</sequence>
<keyword evidence="6" id="KW-0808">Transferase</keyword>
<evidence type="ECO:0000256" key="5">
    <source>
        <dbReference type="ARBA" id="ARBA00022676"/>
    </source>
</evidence>
<keyword evidence="18" id="KW-1185">Reference proteome</keyword>
<feature type="transmembrane region" description="Helical" evidence="15">
    <location>
        <begin position="187"/>
        <end position="203"/>
    </location>
</feature>
<evidence type="ECO:0000256" key="3">
    <source>
        <dbReference type="ARBA" id="ARBA00007222"/>
    </source>
</evidence>
<evidence type="ECO:0000256" key="2">
    <source>
        <dbReference type="ARBA" id="ARBA00004922"/>
    </source>
</evidence>
<dbReference type="InterPro" id="IPR003342">
    <property type="entry name" value="ArnT-like_N"/>
</dbReference>
<dbReference type="EMBL" id="BAABUK010000006">
    <property type="protein sequence ID" value="GAA5809962.1"/>
    <property type="molecule type" value="Genomic_DNA"/>
</dbReference>
<dbReference type="SUPFAM" id="SSF82109">
    <property type="entry name" value="MIR domain"/>
    <property type="match status" value="1"/>
</dbReference>